<dbReference type="GO" id="GO:0008233">
    <property type="term" value="F:peptidase activity"/>
    <property type="evidence" value="ECO:0007669"/>
    <property type="project" value="UniProtKB-KW"/>
</dbReference>
<dbReference type="GO" id="GO:0006508">
    <property type="term" value="P:proteolysis"/>
    <property type="evidence" value="ECO:0007669"/>
    <property type="project" value="UniProtKB-KW"/>
</dbReference>
<dbReference type="InterPro" id="IPR038765">
    <property type="entry name" value="Papain-like_cys_pep_sf"/>
</dbReference>
<dbReference type="PANTHER" id="PTHR42736:SF1">
    <property type="entry name" value="PROTEIN-GLUTAMINE GAMMA-GLUTAMYLTRANSFERASE"/>
    <property type="match status" value="1"/>
</dbReference>
<dbReference type="Pfam" id="PF01841">
    <property type="entry name" value="Transglut_core"/>
    <property type="match status" value="1"/>
</dbReference>
<evidence type="ECO:0000313" key="4">
    <source>
        <dbReference type="EMBL" id="NYE19470.1"/>
    </source>
</evidence>
<name>A0A7Y9GMZ7_9MICO</name>
<evidence type="ECO:0000256" key="1">
    <source>
        <dbReference type="SAM" id="MobiDB-lite"/>
    </source>
</evidence>
<dbReference type="RefSeq" id="WP_179488841.1">
    <property type="nucleotide sequence ID" value="NZ_JACCBV010000001.1"/>
</dbReference>
<sequence length="768" mass="80720">MSSSDRDPTGIDDVRVGRRGADLTLTAGVLIAVFASLLPLMRVVRPSGWLLGAVILTAGILAAGYVARRYRLAAIAVSLIEAAVWVVFVSFVFLRDTALLWVLPTPETITRQIPRLVGVASEEIALGAAPLEAGAALSFLIVATTGLLTIVVDHVVLTARMPLLAAIGLIAVSLIPAIAVPSDADVMAFVLLAAAILFLMRADTRARERQKERDAERTAGVPATALGIGAIAVVVAVVASPLLPQPTVRVGAGGLGPGTGIDVTLELGDDLRRPREIEVLVMRSNAPLPPYLRVATLTGFDGAVWNPDRVRSVPLDGPEGLSEISVAPNIDVAEYNTSVEVRNLSSPWLPVSYPAVEVTGLTGQWAAVPYNRTVTARSGTTQGQVYEIVSHVPRPTLEQIRARPSRANEQRDETTEIPTDLPPVVAQLAQEVTDDASTDYDRLIALQSWFRSSEFQYSLEAPVEDGFDGTGAEAVARFLETRAGYCVHFASAFALMARTLGMPSRIVVGYLPGEATTDAIERETVYSVTSGRLHAWPEVYFEGIGWVQFEPTNSLGTPTAFAPAASQGGPNDPANPATPLPSTAPSSAPGLTPDDGGPNDSGSSDASATGPLDLTPAATVSLGILFALAIPGLVRELRRRQLLAAARTGDAASAWTVVQDVAIDLGVSVPASESARALGTRLVEQHGAPPAEMSLLISAIERASYAPGGKHGFWQGEAIANAATAVSRAMLAEVEPPRRILAFVAPRSLVIRPGSLYAGAGARVRVRS</sequence>
<gene>
    <name evidence="4" type="ORF">BJ991_001498</name>
</gene>
<reference evidence="4 5" key="1">
    <citation type="submission" date="2020-07" db="EMBL/GenBank/DDBJ databases">
        <title>Sequencing the genomes of 1000 actinobacteria strains.</title>
        <authorList>
            <person name="Klenk H.-P."/>
        </authorList>
    </citation>
    <scope>NUCLEOTIDE SEQUENCE [LARGE SCALE GENOMIC DNA]</scope>
    <source>
        <strain evidence="4 5">DSM 24662</strain>
    </source>
</reference>
<protein>
    <submittedName>
        <fullName evidence="4">Transglutaminase-like putative cysteine protease/membrane protein implicated in regulation of membrane protease activity</fullName>
    </submittedName>
</protein>
<keyword evidence="2" id="KW-0812">Transmembrane</keyword>
<feature type="transmembrane region" description="Helical" evidence="2">
    <location>
        <begin position="223"/>
        <end position="243"/>
    </location>
</feature>
<evidence type="ECO:0000256" key="2">
    <source>
        <dbReference type="SAM" id="Phobius"/>
    </source>
</evidence>
<dbReference type="Pfam" id="PF11992">
    <property type="entry name" value="TgpA_N"/>
    <property type="match status" value="1"/>
</dbReference>
<feature type="transmembrane region" description="Helical" evidence="2">
    <location>
        <begin position="163"/>
        <end position="180"/>
    </location>
</feature>
<feature type="transmembrane region" description="Helical" evidence="2">
    <location>
        <begin position="135"/>
        <end position="156"/>
    </location>
</feature>
<feature type="transmembrane region" description="Helical" evidence="2">
    <location>
        <begin position="73"/>
        <end position="94"/>
    </location>
</feature>
<keyword evidence="5" id="KW-1185">Reference proteome</keyword>
<dbReference type="Gene3D" id="3.10.620.30">
    <property type="match status" value="1"/>
</dbReference>
<dbReference type="InterPro" id="IPR021878">
    <property type="entry name" value="TgpA_N"/>
</dbReference>
<dbReference type="AlphaFoldDB" id="A0A7Y9GMZ7"/>
<feature type="transmembrane region" description="Helical" evidence="2">
    <location>
        <begin position="21"/>
        <end position="41"/>
    </location>
</feature>
<organism evidence="4 5">
    <name type="scientific">Microbacterium immunditiarum</name>
    <dbReference type="NCBI Taxonomy" id="337480"/>
    <lineage>
        <taxon>Bacteria</taxon>
        <taxon>Bacillati</taxon>
        <taxon>Actinomycetota</taxon>
        <taxon>Actinomycetes</taxon>
        <taxon>Micrococcales</taxon>
        <taxon>Microbacteriaceae</taxon>
        <taxon>Microbacterium</taxon>
    </lineage>
</organism>
<dbReference type="InterPro" id="IPR052901">
    <property type="entry name" value="Bact_TGase-like"/>
</dbReference>
<comment type="caution">
    <text evidence="4">The sequence shown here is derived from an EMBL/GenBank/DDBJ whole genome shotgun (WGS) entry which is preliminary data.</text>
</comment>
<dbReference type="SMART" id="SM00460">
    <property type="entry name" value="TGc"/>
    <property type="match status" value="1"/>
</dbReference>
<feature type="transmembrane region" description="Helical" evidence="2">
    <location>
        <begin position="47"/>
        <end position="66"/>
    </location>
</feature>
<dbReference type="Proteomes" id="UP000576969">
    <property type="component" value="Unassembled WGS sequence"/>
</dbReference>
<evidence type="ECO:0000313" key="5">
    <source>
        <dbReference type="Proteomes" id="UP000576969"/>
    </source>
</evidence>
<feature type="domain" description="Transglutaminase-like" evidence="3">
    <location>
        <begin position="478"/>
        <end position="553"/>
    </location>
</feature>
<keyword evidence="4" id="KW-0645">Protease</keyword>
<feature type="transmembrane region" description="Helical" evidence="2">
    <location>
        <begin position="186"/>
        <end position="202"/>
    </location>
</feature>
<dbReference type="EMBL" id="JACCBV010000001">
    <property type="protein sequence ID" value="NYE19470.1"/>
    <property type="molecule type" value="Genomic_DNA"/>
</dbReference>
<feature type="compositionally biased region" description="Low complexity" evidence="1">
    <location>
        <begin position="574"/>
        <end position="608"/>
    </location>
</feature>
<keyword evidence="2" id="KW-0472">Membrane</keyword>
<dbReference type="InterPro" id="IPR002931">
    <property type="entry name" value="Transglutaminase-like"/>
</dbReference>
<feature type="region of interest" description="Disordered" evidence="1">
    <location>
        <begin position="558"/>
        <end position="610"/>
    </location>
</feature>
<proteinExistence type="predicted"/>
<keyword evidence="4" id="KW-0378">Hydrolase</keyword>
<keyword evidence="2" id="KW-1133">Transmembrane helix</keyword>
<accession>A0A7Y9GMZ7</accession>
<evidence type="ECO:0000259" key="3">
    <source>
        <dbReference type="SMART" id="SM00460"/>
    </source>
</evidence>
<dbReference type="SUPFAM" id="SSF54001">
    <property type="entry name" value="Cysteine proteinases"/>
    <property type="match status" value="1"/>
</dbReference>
<dbReference type="PANTHER" id="PTHR42736">
    <property type="entry name" value="PROTEIN-GLUTAMINE GAMMA-GLUTAMYLTRANSFERASE"/>
    <property type="match status" value="1"/>
</dbReference>